<dbReference type="AlphaFoldDB" id="I2GXF3"/>
<comment type="similarity">
    <text evidence="1">Belongs to the glutaredoxin family.</text>
</comment>
<dbReference type="Pfam" id="PF05768">
    <property type="entry name" value="Glrx-like"/>
    <property type="match status" value="1"/>
</dbReference>
<dbReference type="OMA" id="SDVWDKR"/>
<name>I2GXF3_HENB6</name>
<evidence type="ECO:0000256" key="1">
    <source>
        <dbReference type="RuleBase" id="RU363082"/>
    </source>
</evidence>
<evidence type="ECO:0000313" key="3">
    <source>
        <dbReference type="Proteomes" id="UP000002866"/>
    </source>
</evidence>
<sequence>MLPRAYIRSFRSATKLCQLSNVKLTLFSKPNCGLCDNAKSAINITLEKPLYKENDLKKNYKIVDISMEENKKWWDSYCYDIPVLHIEDKNSKESLVKIFHHITEAKLINNLKKFE</sequence>
<dbReference type="HOGENOM" id="CLU_125054_0_0_1"/>
<dbReference type="InterPro" id="IPR036249">
    <property type="entry name" value="Thioredoxin-like_sf"/>
</dbReference>
<dbReference type="Gene3D" id="3.40.30.10">
    <property type="entry name" value="Glutaredoxin"/>
    <property type="match status" value="1"/>
</dbReference>
<dbReference type="EMBL" id="HE806316">
    <property type="protein sequence ID" value="CCH58805.1"/>
    <property type="molecule type" value="Genomic_DNA"/>
</dbReference>
<reference evidence="2 3" key="1">
    <citation type="journal article" date="2011" name="Proc. Natl. Acad. Sci. U.S.A.">
        <title>Evolutionary erosion of yeast sex chromosomes by mating-type switching accidents.</title>
        <authorList>
            <person name="Gordon J.L."/>
            <person name="Armisen D."/>
            <person name="Proux-Wera E."/>
            <person name="Oheigeartaigh S.S."/>
            <person name="Byrne K.P."/>
            <person name="Wolfe K.H."/>
        </authorList>
    </citation>
    <scope>NUCLEOTIDE SEQUENCE [LARGE SCALE GENOMIC DNA]</scope>
    <source>
        <strain evidence="3">ATCC 34711 / CBS 6284 / DSM 70876 / NBRC 10599 / NRRL Y-10934 / UCD 77-7</strain>
    </source>
</reference>
<organism evidence="2 3">
    <name type="scientific">Henningerozyma blattae (strain ATCC 34711 / CBS 6284 / DSM 70876 / NBRC 10599 / NRRL Y-10934 / UCD 77-7)</name>
    <name type="common">Yeast</name>
    <name type="synonym">Tetrapisispora blattae</name>
    <dbReference type="NCBI Taxonomy" id="1071380"/>
    <lineage>
        <taxon>Eukaryota</taxon>
        <taxon>Fungi</taxon>
        <taxon>Dikarya</taxon>
        <taxon>Ascomycota</taxon>
        <taxon>Saccharomycotina</taxon>
        <taxon>Saccharomycetes</taxon>
        <taxon>Saccharomycetales</taxon>
        <taxon>Saccharomycetaceae</taxon>
        <taxon>Henningerozyma</taxon>
    </lineage>
</organism>
<evidence type="ECO:0000313" key="2">
    <source>
        <dbReference type="EMBL" id="CCH58805.1"/>
    </source>
</evidence>
<dbReference type="STRING" id="1071380.I2GXF3"/>
<keyword evidence="3" id="KW-1185">Reference proteome</keyword>
<dbReference type="OrthoDB" id="429967at2759"/>
<protein>
    <recommendedName>
        <fullName evidence="1">Glutaredoxin-like protein</fullName>
    </recommendedName>
</protein>
<dbReference type="Proteomes" id="UP000002866">
    <property type="component" value="Chromosome 1"/>
</dbReference>
<accession>I2GXF3</accession>
<dbReference type="eggNOG" id="ENOG502SC8X">
    <property type="taxonomic scope" value="Eukaryota"/>
</dbReference>
<dbReference type="GeneID" id="14493644"/>
<dbReference type="RefSeq" id="XP_004178324.1">
    <property type="nucleotide sequence ID" value="XM_004178276.1"/>
</dbReference>
<dbReference type="SUPFAM" id="SSF52833">
    <property type="entry name" value="Thioredoxin-like"/>
    <property type="match status" value="1"/>
</dbReference>
<gene>
    <name evidence="2" type="primary">TBLA0A10270</name>
    <name evidence="2" type="ORF">TBLA_0A10270</name>
</gene>
<dbReference type="PANTHER" id="PTHR33558:SF1">
    <property type="entry name" value="GLUTAREDOXIN-LIKE PROTEIN C5ORF63 HOMOLOG"/>
    <property type="match status" value="1"/>
</dbReference>
<dbReference type="PANTHER" id="PTHR33558">
    <property type="entry name" value="GLUTAREDOXIN-LIKE PROTEIN C5ORF63 HOMOLOG"/>
    <property type="match status" value="1"/>
</dbReference>
<keyword evidence="1" id="KW-0813">Transport</keyword>
<dbReference type="InterPro" id="IPR008554">
    <property type="entry name" value="Glutaredoxin-like"/>
</dbReference>
<dbReference type="InParanoid" id="I2GXF3"/>
<keyword evidence="1" id="KW-0249">Electron transport</keyword>
<dbReference type="InterPro" id="IPR052565">
    <property type="entry name" value="Glutaredoxin-like_YDR286C"/>
</dbReference>
<proteinExistence type="inferred from homology"/>
<dbReference type="KEGG" id="tbl:TBLA_0A10270"/>